<evidence type="ECO:0000256" key="5">
    <source>
        <dbReference type="ARBA" id="ARBA00013213"/>
    </source>
</evidence>
<feature type="binding site" evidence="17">
    <location>
        <position position="191"/>
    </location>
    <ligand>
        <name>L-homoserine</name>
        <dbReference type="ChEBI" id="CHEBI:57476"/>
    </ligand>
</feature>
<dbReference type="NCBIfam" id="NF004976">
    <property type="entry name" value="PRK06349.1"/>
    <property type="match status" value="1"/>
</dbReference>
<feature type="active site" description="Proton donor" evidence="16">
    <location>
        <position position="206"/>
    </location>
</feature>
<organism evidence="22 23">
    <name type="scientific">Carnobacterium viridans</name>
    <dbReference type="NCBI Taxonomy" id="174587"/>
    <lineage>
        <taxon>Bacteria</taxon>
        <taxon>Bacillati</taxon>
        <taxon>Bacillota</taxon>
        <taxon>Bacilli</taxon>
        <taxon>Lactobacillales</taxon>
        <taxon>Carnobacteriaceae</taxon>
        <taxon>Carnobacterium</taxon>
    </lineage>
</organism>
<evidence type="ECO:0000256" key="12">
    <source>
        <dbReference type="ARBA" id="ARBA00023027"/>
    </source>
</evidence>
<dbReference type="Gene3D" id="3.30.360.10">
    <property type="entry name" value="Dihydrodipicolinate Reductase, domain 2"/>
    <property type="match status" value="1"/>
</dbReference>
<dbReference type="Pfam" id="PF03447">
    <property type="entry name" value="NAD_binding_3"/>
    <property type="match status" value="1"/>
</dbReference>
<dbReference type="PROSITE" id="PS01042">
    <property type="entry name" value="HOMOSER_DHGENASE"/>
    <property type="match status" value="1"/>
</dbReference>
<evidence type="ECO:0000256" key="6">
    <source>
        <dbReference type="ARBA" id="ARBA00013376"/>
    </source>
</evidence>
<evidence type="ECO:0000256" key="9">
    <source>
        <dbReference type="ARBA" id="ARBA00022723"/>
    </source>
</evidence>
<evidence type="ECO:0000256" key="10">
    <source>
        <dbReference type="ARBA" id="ARBA00022857"/>
    </source>
</evidence>
<comment type="pathway">
    <text evidence="3 18">Amino-acid biosynthesis; L-methionine biosynthesis via de novo pathway; L-homoserine from L-aspartate: step 3/3.</text>
</comment>
<evidence type="ECO:0000256" key="15">
    <source>
        <dbReference type="ARBA" id="ARBA00048841"/>
    </source>
</evidence>
<keyword evidence="13" id="KW-0915">Sodium</keyword>
<dbReference type="PIRSF" id="PIRSF000098">
    <property type="entry name" value="Homoser_dehydrog"/>
    <property type="match status" value="1"/>
</dbReference>
<dbReference type="InterPro" id="IPR005106">
    <property type="entry name" value="Asp/hSer_DH_NAD-bd"/>
</dbReference>
<comment type="pathway">
    <text evidence="2 18">Amino-acid biosynthesis; L-threonine biosynthesis; L-threonine from L-aspartate: step 3/5.</text>
</comment>
<dbReference type="PANTHER" id="PTHR43331:SF1">
    <property type="entry name" value="HOMOSERINE DEHYDROGENASE"/>
    <property type="match status" value="1"/>
</dbReference>
<feature type="binding site" evidence="17">
    <location>
        <begin position="10"/>
        <end position="17"/>
    </location>
    <ligand>
        <name>NADP(+)</name>
        <dbReference type="ChEBI" id="CHEBI:58349"/>
    </ligand>
</feature>
<sequence length="429" mass="46673">MKNHLQIGILGFGTVGSGVLRILKHHEPKLNQVTGVSLRVKKVLVRDIDKKRGAIAEGIELTLDVDEIINDPEIDIVVEVMGSIDEAKNYIKKALKAGKHVVTANKDLIALHGNELVALAKENQCDLYYEASVAGGIPILRTIVDSLASDDIQKVFGIVNGTTNFILSKMTSEGKTYEAALKEAQELGFAESDPTNDVDGIDAARKMVILTRLAFGMNVELDQIETKGIRDLQQEDIQMAEKLGYKIKLIGSAIQIEENISVDVGPVLVPAKHPLASVQNENNAVFVVGAAVGETMYYGPGAGELPTANSIVSDLITVAKNIQLGTSGNVFSSYQHETSLAQDSEVRNKYYIAIEMQDKTGQFLALAKVFSQCDSGFDQIIQQPHSSETAKVVIVTHEINKAQQKEILKALKDSKDMNLLVCFKVMEGK</sequence>
<evidence type="ECO:0000259" key="20">
    <source>
        <dbReference type="Pfam" id="PF00742"/>
    </source>
</evidence>
<evidence type="ECO:0000256" key="2">
    <source>
        <dbReference type="ARBA" id="ARBA00005056"/>
    </source>
</evidence>
<feature type="binding site" evidence="17">
    <location>
        <position position="106"/>
    </location>
    <ligand>
        <name>NADPH</name>
        <dbReference type="ChEBI" id="CHEBI:57783"/>
    </ligand>
</feature>
<evidence type="ECO:0000256" key="16">
    <source>
        <dbReference type="PIRSR" id="PIRSR000098-1"/>
    </source>
</evidence>
<evidence type="ECO:0000256" key="18">
    <source>
        <dbReference type="RuleBase" id="RU000579"/>
    </source>
</evidence>
<dbReference type="FunFam" id="3.40.50.720:FF:000062">
    <property type="entry name" value="Homoserine dehydrogenase"/>
    <property type="match status" value="1"/>
</dbReference>
<name>A0A1H1BIV9_9LACT</name>
<dbReference type="SUPFAM" id="SSF55021">
    <property type="entry name" value="ACT-like"/>
    <property type="match status" value="1"/>
</dbReference>
<evidence type="ECO:0000256" key="3">
    <source>
        <dbReference type="ARBA" id="ARBA00005062"/>
    </source>
</evidence>
<feature type="domain" description="Homoserine dehydrogenase catalytic" evidence="20">
    <location>
        <begin position="138"/>
        <end position="316"/>
    </location>
</feature>
<dbReference type="EC" id="1.1.1.3" evidence="5 18"/>
<dbReference type="GO" id="GO:0009088">
    <property type="term" value="P:threonine biosynthetic process"/>
    <property type="evidence" value="ECO:0007669"/>
    <property type="project" value="UniProtKB-UniPathway"/>
</dbReference>
<dbReference type="RefSeq" id="WP_035022136.1">
    <property type="nucleotide sequence ID" value="NZ_CP084916.1"/>
</dbReference>
<dbReference type="SUPFAM" id="SSF51735">
    <property type="entry name" value="NAD(P)-binding Rossmann-fold domains"/>
    <property type="match status" value="1"/>
</dbReference>
<keyword evidence="7 18" id="KW-0028">Amino-acid biosynthesis</keyword>
<evidence type="ECO:0000313" key="23">
    <source>
        <dbReference type="Proteomes" id="UP000199481"/>
    </source>
</evidence>
<dbReference type="InterPro" id="IPR045865">
    <property type="entry name" value="ACT-like_dom_sf"/>
</dbReference>
<comment type="cofactor">
    <cofactor evidence="1">
        <name>a metal cation</name>
        <dbReference type="ChEBI" id="CHEBI:25213"/>
    </cofactor>
</comment>
<dbReference type="InterPro" id="IPR019811">
    <property type="entry name" value="HDH_CS"/>
</dbReference>
<comment type="catalytic activity">
    <reaction evidence="15">
        <text>L-homoserine + NADP(+) = L-aspartate 4-semialdehyde + NADPH + H(+)</text>
        <dbReference type="Rhea" id="RHEA:15761"/>
        <dbReference type="ChEBI" id="CHEBI:15378"/>
        <dbReference type="ChEBI" id="CHEBI:57476"/>
        <dbReference type="ChEBI" id="CHEBI:57783"/>
        <dbReference type="ChEBI" id="CHEBI:58349"/>
        <dbReference type="ChEBI" id="CHEBI:537519"/>
        <dbReference type="EC" id="1.1.1.3"/>
    </reaction>
    <physiologicalReaction direction="right-to-left" evidence="15">
        <dbReference type="Rhea" id="RHEA:15763"/>
    </physiologicalReaction>
</comment>
<evidence type="ECO:0000256" key="4">
    <source>
        <dbReference type="ARBA" id="ARBA00006753"/>
    </source>
</evidence>
<evidence type="ECO:0000256" key="13">
    <source>
        <dbReference type="ARBA" id="ARBA00023053"/>
    </source>
</evidence>
<dbReference type="Gene3D" id="3.30.70.260">
    <property type="match status" value="1"/>
</dbReference>
<feature type="domain" description="Aspartate/homoserine dehydrogenase NAD-binding" evidence="21">
    <location>
        <begin position="11"/>
        <end position="130"/>
    </location>
</feature>
<dbReference type="EMBL" id="FNJW01000008">
    <property type="protein sequence ID" value="SDQ51710.1"/>
    <property type="molecule type" value="Genomic_DNA"/>
</dbReference>
<dbReference type="SUPFAM" id="SSF55347">
    <property type="entry name" value="Glyceraldehyde-3-phosphate dehydrogenase-like, C-terminal domain"/>
    <property type="match status" value="1"/>
</dbReference>
<evidence type="ECO:0000256" key="11">
    <source>
        <dbReference type="ARBA" id="ARBA00023002"/>
    </source>
</evidence>
<dbReference type="GO" id="GO:0046872">
    <property type="term" value="F:metal ion binding"/>
    <property type="evidence" value="ECO:0007669"/>
    <property type="project" value="UniProtKB-KW"/>
</dbReference>
<comment type="similarity">
    <text evidence="4 19">Belongs to the homoserine dehydrogenase family.</text>
</comment>
<evidence type="ECO:0000313" key="22">
    <source>
        <dbReference type="EMBL" id="SDQ51710.1"/>
    </source>
</evidence>
<dbReference type="UniPathway" id="UPA00051">
    <property type="reaction ID" value="UER00465"/>
</dbReference>
<dbReference type="PANTHER" id="PTHR43331">
    <property type="entry name" value="HOMOSERINE DEHYDROGENASE"/>
    <property type="match status" value="1"/>
</dbReference>
<dbReference type="Gene3D" id="3.40.50.720">
    <property type="entry name" value="NAD(P)-binding Rossmann-like Domain"/>
    <property type="match status" value="1"/>
</dbReference>
<evidence type="ECO:0000256" key="7">
    <source>
        <dbReference type="ARBA" id="ARBA00022605"/>
    </source>
</evidence>
<reference evidence="23" key="1">
    <citation type="submission" date="2016-10" db="EMBL/GenBank/DDBJ databases">
        <authorList>
            <person name="Varghese N."/>
            <person name="Submissions S."/>
        </authorList>
    </citation>
    <scope>NUCLEOTIDE SEQUENCE [LARGE SCALE GENOMIC DNA]</scope>
    <source>
        <strain evidence="23">MPL-11</strain>
    </source>
</reference>
<dbReference type="InterPro" id="IPR001342">
    <property type="entry name" value="HDH_cat"/>
</dbReference>
<keyword evidence="14 18" id="KW-0486">Methionine biosynthesis</keyword>
<dbReference type="GO" id="GO:0009086">
    <property type="term" value="P:methionine biosynthetic process"/>
    <property type="evidence" value="ECO:0007669"/>
    <property type="project" value="UniProtKB-KW"/>
</dbReference>
<dbReference type="Pfam" id="PF00742">
    <property type="entry name" value="Homoserine_dh"/>
    <property type="match status" value="1"/>
</dbReference>
<evidence type="ECO:0000256" key="8">
    <source>
        <dbReference type="ARBA" id="ARBA00022697"/>
    </source>
</evidence>
<keyword evidence="8 18" id="KW-0791">Threonine biosynthesis</keyword>
<keyword evidence="10 17" id="KW-0521">NADP</keyword>
<keyword evidence="12" id="KW-0520">NAD</keyword>
<evidence type="ECO:0000259" key="21">
    <source>
        <dbReference type="Pfam" id="PF03447"/>
    </source>
</evidence>
<dbReference type="InterPro" id="IPR036291">
    <property type="entry name" value="NAD(P)-bd_dom_sf"/>
</dbReference>
<dbReference type="CDD" id="cd04881">
    <property type="entry name" value="ACT_HSDH-Hom"/>
    <property type="match status" value="1"/>
</dbReference>
<dbReference type="FunFam" id="3.30.360.10:FF:000005">
    <property type="entry name" value="Homoserine dehydrogenase"/>
    <property type="match status" value="1"/>
</dbReference>
<gene>
    <name evidence="22" type="ORF">SAMN04487752_2602</name>
</gene>
<dbReference type="InterPro" id="IPR016204">
    <property type="entry name" value="HDH"/>
</dbReference>
<protein>
    <recommendedName>
        <fullName evidence="6 18">Homoserine dehydrogenase</fullName>
        <ecNumber evidence="5 18">1.1.1.3</ecNumber>
    </recommendedName>
</protein>
<proteinExistence type="inferred from homology"/>
<dbReference type="GO" id="GO:0050661">
    <property type="term" value="F:NADP binding"/>
    <property type="evidence" value="ECO:0007669"/>
    <property type="project" value="InterPro"/>
</dbReference>
<accession>A0A1H1BIV9</accession>
<dbReference type="AlphaFoldDB" id="A0A1H1BIV9"/>
<evidence type="ECO:0000256" key="14">
    <source>
        <dbReference type="ARBA" id="ARBA00023167"/>
    </source>
</evidence>
<dbReference type="GO" id="GO:0004412">
    <property type="term" value="F:homoserine dehydrogenase activity"/>
    <property type="evidence" value="ECO:0007669"/>
    <property type="project" value="UniProtKB-EC"/>
</dbReference>
<dbReference type="Proteomes" id="UP000199481">
    <property type="component" value="Unassembled WGS sequence"/>
</dbReference>
<keyword evidence="23" id="KW-1185">Reference proteome</keyword>
<evidence type="ECO:0000256" key="19">
    <source>
        <dbReference type="RuleBase" id="RU004171"/>
    </source>
</evidence>
<keyword evidence="9" id="KW-0479">Metal-binding</keyword>
<evidence type="ECO:0000256" key="1">
    <source>
        <dbReference type="ARBA" id="ARBA00001920"/>
    </source>
</evidence>
<dbReference type="OrthoDB" id="9808167at2"/>
<dbReference type="UniPathway" id="UPA00050">
    <property type="reaction ID" value="UER00063"/>
</dbReference>
<keyword evidence="11 18" id="KW-0560">Oxidoreductase</keyword>
<evidence type="ECO:0000256" key="17">
    <source>
        <dbReference type="PIRSR" id="PIRSR000098-2"/>
    </source>
</evidence>